<dbReference type="CTD" id="20207301"/>
<dbReference type="InParanoid" id="T1FEQ2"/>
<organism evidence="2 3">
    <name type="scientific">Helobdella robusta</name>
    <name type="common">Californian leech</name>
    <dbReference type="NCBI Taxonomy" id="6412"/>
    <lineage>
        <taxon>Eukaryota</taxon>
        <taxon>Metazoa</taxon>
        <taxon>Spiralia</taxon>
        <taxon>Lophotrochozoa</taxon>
        <taxon>Annelida</taxon>
        <taxon>Clitellata</taxon>
        <taxon>Hirudinea</taxon>
        <taxon>Rhynchobdellida</taxon>
        <taxon>Glossiphoniidae</taxon>
        <taxon>Helobdella</taxon>
    </lineage>
</organism>
<protein>
    <submittedName>
        <fullName evidence="1 2">Uncharacterized protein</fullName>
    </submittedName>
</protein>
<reference evidence="2" key="3">
    <citation type="submission" date="2015-06" db="UniProtKB">
        <authorList>
            <consortium name="EnsemblMetazoa"/>
        </authorList>
    </citation>
    <scope>IDENTIFICATION</scope>
</reference>
<dbReference type="Proteomes" id="UP000015101">
    <property type="component" value="Unassembled WGS sequence"/>
</dbReference>
<accession>T1FEQ2</accession>
<name>T1FEQ2_HELRO</name>
<dbReference type="GeneID" id="20207301"/>
<dbReference type="HOGENOM" id="CLU_1837273_0_0_1"/>
<keyword evidence="3" id="KW-1185">Reference proteome</keyword>
<gene>
    <name evidence="2" type="primary">20207301</name>
    <name evidence="1" type="ORF">HELRODRAFT_179443</name>
</gene>
<reference evidence="1 3" key="2">
    <citation type="journal article" date="2013" name="Nature">
        <title>Insights into bilaterian evolution from three spiralian genomes.</title>
        <authorList>
            <person name="Simakov O."/>
            <person name="Marletaz F."/>
            <person name="Cho S.J."/>
            <person name="Edsinger-Gonzales E."/>
            <person name="Havlak P."/>
            <person name="Hellsten U."/>
            <person name="Kuo D.H."/>
            <person name="Larsson T."/>
            <person name="Lv J."/>
            <person name="Arendt D."/>
            <person name="Savage R."/>
            <person name="Osoegawa K."/>
            <person name="de Jong P."/>
            <person name="Grimwood J."/>
            <person name="Chapman J.A."/>
            <person name="Shapiro H."/>
            <person name="Aerts A."/>
            <person name="Otillar R.P."/>
            <person name="Terry A.Y."/>
            <person name="Boore J.L."/>
            <person name="Grigoriev I.V."/>
            <person name="Lindberg D.R."/>
            <person name="Seaver E.C."/>
            <person name="Weisblat D.A."/>
            <person name="Putnam N.H."/>
            <person name="Rokhsar D.S."/>
        </authorList>
    </citation>
    <scope>NUCLEOTIDE SEQUENCE</scope>
</reference>
<dbReference type="EMBL" id="KB097528">
    <property type="protein sequence ID" value="ESN95372.1"/>
    <property type="molecule type" value="Genomic_DNA"/>
</dbReference>
<reference evidence="3" key="1">
    <citation type="submission" date="2012-12" db="EMBL/GenBank/DDBJ databases">
        <authorList>
            <person name="Hellsten U."/>
            <person name="Grimwood J."/>
            <person name="Chapman J.A."/>
            <person name="Shapiro H."/>
            <person name="Aerts A."/>
            <person name="Otillar R.P."/>
            <person name="Terry A.Y."/>
            <person name="Boore J.L."/>
            <person name="Simakov O."/>
            <person name="Marletaz F."/>
            <person name="Cho S.-J."/>
            <person name="Edsinger-Gonzales E."/>
            <person name="Havlak P."/>
            <person name="Kuo D.-H."/>
            <person name="Larsson T."/>
            <person name="Lv J."/>
            <person name="Arendt D."/>
            <person name="Savage R."/>
            <person name="Osoegawa K."/>
            <person name="de Jong P."/>
            <person name="Lindberg D.R."/>
            <person name="Seaver E.C."/>
            <person name="Weisblat D.A."/>
            <person name="Putnam N.H."/>
            <person name="Grigoriev I.V."/>
            <person name="Rokhsar D.S."/>
        </authorList>
    </citation>
    <scope>NUCLEOTIDE SEQUENCE</scope>
</reference>
<dbReference type="RefSeq" id="XP_009026532.1">
    <property type="nucleotide sequence ID" value="XM_009028284.1"/>
</dbReference>
<evidence type="ECO:0000313" key="3">
    <source>
        <dbReference type="Proteomes" id="UP000015101"/>
    </source>
</evidence>
<dbReference type="KEGG" id="hro:HELRODRAFT_179443"/>
<dbReference type="AlphaFoldDB" id="T1FEQ2"/>
<dbReference type="EnsemblMetazoa" id="HelroT179443">
    <property type="protein sequence ID" value="HelroP179443"/>
    <property type="gene ID" value="HelroG179443"/>
</dbReference>
<evidence type="ECO:0000313" key="1">
    <source>
        <dbReference type="EMBL" id="ESN95372.1"/>
    </source>
</evidence>
<sequence>MAHCTRKKVAVFELRRDCIRTREDIDKNVKKLRSQKEPQVKCFSQPEIVNVSNMEYLKVLLHLLHTISMLPALVSVDQKVSLHRAMHILKVFVLSFEYRPPRLWASNQQSSTTFRNKIGLKGLLEFHEKQDSSCWFKINL</sequence>
<proteinExistence type="predicted"/>
<dbReference type="EMBL" id="AMQM01006841">
    <property type="status" value="NOT_ANNOTATED_CDS"/>
    <property type="molecule type" value="Genomic_DNA"/>
</dbReference>
<evidence type="ECO:0000313" key="2">
    <source>
        <dbReference type="EnsemblMetazoa" id="HelroP179443"/>
    </source>
</evidence>